<reference evidence="4 5" key="1">
    <citation type="journal article" date="2016" name="Nat. Commun.">
        <title>Thousands of microbial genomes shed light on interconnected biogeochemical processes in an aquifer system.</title>
        <authorList>
            <person name="Anantharaman K."/>
            <person name="Brown C.T."/>
            <person name="Hug L.A."/>
            <person name="Sharon I."/>
            <person name="Castelle C.J."/>
            <person name="Probst A.J."/>
            <person name="Thomas B.C."/>
            <person name="Singh A."/>
            <person name="Wilkins M.J."/>
            <person name="Karaoz U."/>
            <person name="Brodie E.L."/>
            <person name="Williams K.H."/>
            <person name="Hubbard S.S."/>
            <person name="Banfield J.F."/>
        </authorList>
    </citation>
    <scope>NUCLEOTIDE SEQUENCE [LARGE SCALE GENOMIC DNA]</scope>
</reference>
<organism evidence="4 5">
    <name type="scientific">Candidatus Spechtbacteria bacterium RIFCSPHIGHO2_01_FULL_43_30</name>
    <dbReference type="NCBI Taxonomy" id="1802158"/>
    <lineage>
        <taxon>Bacteria</taxon>
        <taxon>Candidatus Spechtiibacteriota</taxon>
    </lineage>
</organism>
<evidence type="ECO:0000313" key="5">
    <source>
        <dbReference type="Proteomes" id="UP000177932"/>
    </source>
</evidence>
<feature type="binding site" evidence="3">
    <location>
        <position position="235"/>
    </location>
    <ligand>
        <name>a divalent metal cation</name>
        <dbReference type="ChEBI" id="CHEBI:60240"/>
        <label>1</label>
    </ligand>
</feature>
<proteinExistence type="predicted"/>
<dbReference type="PANTHER" id="PTHR46124:SF2">
    <property type="entry name" value="D-AMINOACYL-TRNA DEACYLASE"/>
    <property type="match status" value="1"/>
</dbReference>
<dbReference type="PANTHER" id="PTHR46124">
    <property type="entry name" value="D-AMINOACYL-TRNA DEACYLASE"/>
    <property type="match status" value="1"/>
</dbReference>
<keyword evidence="2" id="KW-0378">Hydrolase</keyword>
<evidence type="ECO:0000256" key="3">
    <source>
        <dbReference type="PIRSR" id="PIRSR005902-1"/>
    </source>
</evidence>
<dbReference type="GO" id="GO:0005829">
    <property type="term" value="C:cytosol"/>
    <property type="evidence" value="ECO:0007669"/>
    <property type="project" value="TreeGrafter"/>
</dbReference>
<feature type="binding site" evidence="3">
    <location>
        <position position="14"/>
    </location>
    <ligand>
        <name>a divalent metal cation</name>
        <dbReference type="ChEBI" id="CHEBI:60240"/>
        <label>1</label>
    </ligand>
</feature>
<dbReference type="GO" id="GO:0016788">
    <property type="term" value="F:hydrolase activity, acting on ester bonds"/>
    <property type="evidence" value="ECO:0007669"/>
    <property type="project" value="InterPro"/>
</dbReference>
<evidence type="ECO:0000313" key="4">
    <source>
        <dbReference type="EMBL" id="OGZ58152.1"/>
    </source>
</evidence>
<sequence length="297" mass="33257">MSEEKIRFIDTHGHVNFSAFKDDGFNVIERALTGGVGVIMPGSQIDTSRRAVEYAEKLNHPYIRAAVGLHPIHLEDIEVDSDEVENQPKFHTRKEEFREASYEDLIKSSDKIVAIGEVGLDYWRLSKDEKESSVYKARQIDVLNSQLELASQYGLPAILHCRKAHDDLLSVLEDADIIKEVFPPGVIHCYTGGKKQLKAFLSLGFYIGYNGIIFKMNLDDVIKATPLDRILLETDSPYLTPPFLGNARNEPMNVKYVAEKIAEIKGVLVEEVANQTTDNAAKVFKLNAKPLHLSTSG</sequence>
<dbReference type="SUPFAM" id="SSF51556">
    <property type="entry name" value="Metallo-dependent hydrolases"/>
    <property type="match status" value="1"/>
</dbReference>
<comment type="caution">
    <text evidence="4">The sequence shown here is derived from an EMBL/GenBank/DDBJ whole genome shotgun (WGS) entry which is preliminary data.</text>
</comment>
<dbReference type="InterPro" id="IPR018228">
    <property type="entry name" value="DNase_TatD-rel_CS"/>
</dbReference>
<dbReference type="InterPro" id="IPR032466">
    <property type="entry name" value="Metal_Hydrolase"/>
</dbReference>
<protein>
    <recommendedName>
        <fullName evidence="6">Hydrolase TatD</fullName>
    </recommendedName>
</protein>
<dbReference type="AlphaFoldDB" id="A0A1G2H6R4"/>
<keyword evidence="1 3" id="KW-0479">Metal-binding</keyword>
<dbReference type="STRING" id="1802158.A2827_02925"/>
<feature type="binding site" evidence="3">
    <location>
        <position position="160"/>
    </location>
    <ligand>
        <name>a divalent metal cation</name>
        <dbReference type="ChEBI" id="CHEBI:60240"/>
        <label>2</label>
    </ligand>
</feature>
<gene>
    <name evidence="4" type="ORF">A2827_02925</name>
</gene>
<accession>A0A1G2H6R4</accession>
<dbReference type="Pfam" id="PF01026">
    <property type="entry name" value="TatD_DNase"/>
    <property type="match status" value="1"/>
</dbReference>
<feature type="binding site" evidence="3">
    <location>
        <position position="188"/>
    </location>
    <ligand>
        <name>a divalent metal cation</name>
        <dbReference type="ChEBI" id="CHEBI:60240"/>
        <label>2</label>
    </ligand>
</feature>
<feature type="binding site" evidence="3">
    <location>
        <position position="117"/>
    </location>
    <ligand>
        <name>a divalent metal cation</name>
        <dbReference type="ChEBI" id="CHEBI:60240"/>
        <label>1</label>
    </ligand>
</feature>
<evidence type="ECO:0000256" key="1">
    <source>
        <dbReference type="ARBA" id="ARBA00022723"/>
    </source>
</evidence>
<name>A0A1G2H6R4_9BACT</name>
<dbReference type="FunFam" id="3.20.20.140:FF:000005">
    <property type="entry name" value="TatD family hydrolase"/>
    <property type="match status" value="1"/>
</dbReference>
<dbReference type="Gene3D" id="3.20.20.140">
    <property type="entry name" value="Metal-dependent hydrolases"/>
    <property type="match status" value="1"/>
</dbReference>
<dbReference type="GO" id="GO:0046872">
    <property type="term" value="F:metal ion binding"/>
    <property type="evidence" value="ECO:0007669"/>
    <property type="project" value="UniProtKB-KW"/>
</dbReference>
<dbReference type="PIRSF" id="PIRSF005902">
    <property type="entry name" value="DNase_TatD"/>
    <property type="match status" value="1"/>
</dbReference>
<dbReference type="InterPro" id="IPR001130">
    <property type="entry name" value="TatD-like"/>
</dbReference>
<evidence type="ECO:0000256" key="2">
    <source>
        <dbReference type="ARBA" id="ARBA00022801"/>
    </source>
</evidence>
<feature type="binding site" evidence="3">
    <location>
        <position position="12"/>
    </location>
    <ligand>
        <name>a divalent metal cation</name>
        <dbReference type="ChEBI" id="CHEBI:60240"/>
        <label>1</label>
    </ligand>
</feature>
<dbReference type="PROSITE" id="PS01091">
    <property type="entry name" value="TATD_3"/>
    <property type="match status" value="1"/>
</dbReference>
<dbReference type="CDD" id="cd01310">
    <property type="entry name" value="TatD_DNAse"/>
    <property type="match status" value="1"/>
</dbReference>
<dbReference type="Proteomes" id="UP000177932">
    <property type="component" value="Unassembled WGS sequence"/>
</dbReference>
<evidence type="ECO:0008006" key="6">
    <source>
        <dbReference type="Google" id="ProtNLM"/>
    </source>
</evidence>
<dbReference type="EMBL" id="MHOD01000014">
    <property type="protein sequence ID" value="OGZ58152.1"/>
    <property type="molecule type" value="Genomic_DNA"/>
</dbReference>